<evidence type="ECO:0000313" key="3">
    <source>
        <dbReference type="EMBL" id="CAC5411239.1"/>
    </source>
</evidence>
<organism evidence="3 4">
    <name type="scientific">Mytilus coruscus</name>
    <name type="common">Sea mussel</name>
    <dbReference type="NCBI Taxonomy" id="42192"/>
    <lineage>
        <taxon>Eukaryota</taxon>
        <taxon>Metazoa</taxon>
        <taxon>Spiralia</taxon>
        <taxon>Lophotrochozoa</taxon>
        <taxon>Mollusca</taxon>
        <taxon>Bivalvia</taxon>
        <taxon>Autobranchia</taxon>
        <taxon>Pteriomorphia</taxon>
        <taxon>Mytilida</taxon>
        <taxon>Mytiloidea</taxon>
        <taxon>Mytilidae</taxon>
        <taxon>Mytilinae</taxon>
        <taxon>Mytilus</taxon>
    </lineage>
</organism>
<dbReference type="EMBL" id="CACVKT020007840">
    <property type="protein sequence ID" value="CAC5411239.1"/>
    <property type="molecule type" value="Genomic_DNA"/>
</dbReference>
<keyword evidence="1" id="KW-0472">Membrane</keyword>
<evidence type="ECO:0000313" key="4">
    <source>
        <dbReference type="Proteomes" id="UP000507470"/>
    </source>
</evidence>
<feature type="chain" id="PRO_5026666174" evidence="2">
    <location>
        <begin position="23"/>
        <end position="712"/>
    </location>
</feature>
<feature type="transmembrane region" description="Helical" evidence="1">
    <location>
        <begin position="687"/>
        <end position="710"/>
    </location>
</feature>
<dbReference type="OrthoDB" id="6097095at2759"/>
<gene>
    <name evidence="3" type="ORF">MCOR_44353</name>
</gene>
<evidence type="ECO:0000256" key="1">
    <source>
        <dbReference type="SAM" id="Phobius"/>
    </source>
</evidence>
<accession>A0A6J8DT40</accession>
<keyword evidence="2" id="KW-0732">Signal</keyword>
<dbReference type="AlphaFoldDB" id="A0A6J8DT40"/>
<name>A0A6J8DT40_MYTCO</name>
<keyword evidence="1" id="KW-0812">Transmembrane</keyword>
<sequence length="712" mass="79366">MQLYTAIVTCVVFISLVGNAIAIDCWVCTSADAGCGESINEETLQDNLKTASGCMGCSKTFKSLGTRERRINEETLQDNLKTASGRINEETLQDNLKTASGCMGCSKTFKSLGTIWSEVERRCLTTATDTCDNKLGYGECTCSTTFCNGENKLSIKPLTKMNLLLVLSFVLCISYCHSEVHLDELKPKELVLLNVAVKARLLEKLSEETDKIQFERNELVNRHKACLLNISSTAKACKQCVVNKCENRGKQCQLSLGDLQKIKDEFDNKEIPGLDFLSPPTVVQEEIREIKQTAEKNIMKDVPADLKPKGEEIIEKMKKGMKVFHQNLGQAVNKLPELLPKIEQNIASMSSKIDMTAVEDIANQAAGQISETMNDPTFNGIRAHVVNSNKMLKQNLPSIMKAMGNTLSKLKLAVGRFVGVVRVQAGTAWKQAATDLPNRTNMDTNSQIPSTDMDMLPKPFNLNQQQAVNGGQSMWSSRAQNQLSNNVQFPLQQNGQFQQPQGFPDMQPAMAQGMTNWRKRRQADVPCDQIKARSYEACHSYHFYCPSCMNERTILEHDCGRGALVAMVAIKELDLQAGNDIIKYRQYMDNEEVIKKVHYDKKSLNPDNGMYSRAYVTVQIGEENKIFGTSMLPDIRNIKHAGFILGDELWDILQSNEDTASVRIAQTQEFHNVKAEFLKSENTSSSAVVYGTVWGVVIMVMYMGIVAISVMV</sequence>
<evidence type="ECO:0000256" key="2">
    <source>
        <dbReference type="SAM" id="SignalP"/>
    </source>
</evidence>
<dbReference type="Proteomes" id="UP000507470">
    <property type="component" value="Unassembled WGS sequence"/>
</dbReference>
<feature type="signal peptide" evidence="2">
    <location>
        <begin position="1"/>
        <end position="22"/>
    </location>
</feature>
<protein>
    <submittedName>
        <fullName evidence="3">Uncharacterized protein</fullName>
    </submittedName>
</protein>
<reference evidence="3 4" key="1">
    <citation type="submission" date="2020-06" db="EMBL/GenBank/DDBJ databases">
        <authorList>
            <person name="Li R."/>
            <person name="Bekaert M."/>
        </authorList>
    </citation>
    <scope>NUCLEOTIDE SEQUENCE [LARGE SCALE GENOMIC DNA]</scope>
    <source>
        <strain evidence="4">wild</strain>
    </source>
</reference>
<proteinExistence type="predicted"/>
<keyword evidence="4" id="KW-1185">Reference proteome</keyword>
<keyword evidence="1" id="KW-1133">Transmembrane helix</keyword>